<dbReference type="GO" id="GO:0004129">
    <property type="term" value="F:cytochrome-c oxidase activity"/>
    <property type="evidence" value="ECO:0007669"/>
    <property type="project" value="InterPro"/>
</dbReference>
<feature type="transmembrane region" description="Helical" evidence="1">
    <location>
        <begin position="85"/>
        <end position="103"/>
    </location>
</feature>
<dbReference type="SUPFAM" id="SSF81442">
    <property type="entry name" value="Cytochrome c oxidase subunit I-like"/>
    <property type="match status" value="1"/>
</dbReference>
<dbReference type="OrthoDB" id="9767153at2"/>
<keyword evidence="1" id="KW-0812">Transmembrane</keyword>
<dbReference type="Gene3D" id="1.20.210.10">
    <property type="entry name" value="Cytochrome c oxidase-like, subunit I domain"/>
    <property type="match status" value="1"/>
</dbReference>
<organism evidence="2 3">
    <name type="scientific">Winogradskyella jejuensis</name>
    <dbReference type="NCBI Taxonomy" id="1089305"/>
    <lineage>
        <taxon>Bacteria</taxon>
        <taxon>Pseudomonadati</taxon>
        <taxon>Bacteroidota</taxon>
        <taxon>Flavobacteriia</taxon>
        <taxon>Flavobacteriales</taxon>
        <taxon>Flavobacteriaceae</taxon>
        <taxon>Winogradskyella</taxon>
    </lineage>
</organism>
<feature type="transmembrane region" description="Helical" evidence="1">
    <location>
        <begin position="186"/>
        <end position="208"/>
    </location>
</feature>
<dbReference type="AlphaFoldDB" id="A0A1M5KUT2"/>
<protein>
    <submittedName>
        <fullName evidence="2">Nitric oxide reductase, NorB subunit apoprotein</fullName>
    </submittedName>
</protein>
<dbReference type="Pfam" id="PF00115">
    <property type="entry name" value="COX1"/>
    <property type="match status" value="1"/>
</dbReference>
<keyword evidence="3" id="KW-1185">Reference proteome</keyword>
<feature type="transmembrane region" description="Helical" evidence="1">
    <location>
        <begin position="365"/>
        <end position="384"/>
    </location>
</feature>
<feature type="transmembrane region" description="Helical" evidence="1">
    <location>
        <begin position="220"/>
        <end position="238"/>
    </location>
</feature>
<dbReference type="InterPro" id="IPR036927">
    <property type="entry name" value="Cyt_c_oxase-like_su1_sf"/>
</dbReference>
<dbReference type="GO" id="GO:0009060">
    <property type="term" value="P:aerobic respiration"/>
    <property type="evidence" value="ECO:0007669"/>
    <property type="project" value="InterPro"/>
</dbReference>
<feature type="transmembrane region" description="Helical" evidence="1">
    <location>
        <begin position="109"/>
        <end position="132"/>
    </location>
</feature>
<dbReference type="EMBL" id="FQWS01000001">
    <property type="protein sequence ID" value="SHG56496.1"/>
    <property type="molecule type" value="Genomic_DNA"/>
</dbReference>
<feature type="transmembrane region" description="Helical" evidence="1">
    <location>
        <begin position="144"/>
        <end position="166"/>
    </location>
</feature>
<proteinExistence type="predicted"/>
<keyword evidence="1" id="KW-0472">Membrane</keyword>
<gene>
    <name evidence="2" type="ORF">SAMN05444148_0439</name>
</gene>
<reference evidence="3" key="1">
    <citation type="submission" date="2016-11" db="EMBL/GenBank/DDBJ databases">
        <authorList>
            <person name="Varghese N."/>
            <person name="Submissions S."/>
        </authorList>
    </citation>
    <scope>NUCLEOTIDE SEQUENCE [LARGE SCALE GENOMIC DNA]</scope>
    <source>
        <strain evidence="3">DSM 25330</strain>
    </source>
</reference>
<feature type="transmembrane region" description="Helical" evidence="1">
    <location>
        <begin position="53"/>
        <end position="73"/>
    </location>
</feature>
<evidence type="ECO:0000313" key="2">
    <source>
        <dbReference type="EMBL" id="SHG56496.1"/>
    </source>
</evidence>
<sequence length="438" mass="50664">MNSKYPLYFIILALGSLLLGVIFGLVASLQYIYPEFLKNALPFIKLRPLHVTSGISWIILGAIGSIYFYLNNLKFYSVKLLKTHFTLYLLTGISLYFSYVLGNMDGREYLAFTPFLIIPILFGWLLFGINLFKTLWSSISNWPVYYWMWGTGIVFMIYHLSEAHFWLIEEFRMNFTKDMAVQWKSYGSFTGSWNMLVYGISIYVMTKIKGDEQMGRSNKAFFFYFLGLTNLMFGWAHHTYFLPTQPWIRYVAYIVSMSEWIVLASIIYDWRRGLPIPNFQKHSMAIKLMKTADFWIFANLVLALLISIPAINYYTHGTHITVAHSMGTTIGINTTILFSSIYYIVGTLNKKYQETTVLQKVSIKLFNGALIVFVVSLLAAGIKRSHWIHFSDNSSFSEMQDAQYVVYILLTVSGLGLLMAIYFIAIPVLKRMMQLIRH</sequence>
<evidence type="ECO:0000256" key="1">
    <source>
        <dbReference type="SAM" id="Phobius"/>
    </source>
</evidence>
<feature type="transmembrane region" description="Helical" evidence="1">
    <location>
        <begin position="326"/>
        <end position="345"/>
    </location>
</feature>
<dbReference type="Proteomes" id="UP000184522">
    <property type="component" value="Unassembled WGS sequence"/>
</dbReference>
<dbReference type="STRING" id="1089305.SAMN05444148_0439"/>
<dbReference type="InterPro" id="IPR000883">
    <property type="entry name" value="Cyt_C_Oxase_1"/>
</dbReference>
<evidence type="ECO:0000313" key="3">
    <source>
        <dbReference type="Proteomes" id="UP000184522"/>
    </source>
</evidence>
<name>A0A1M5KUT2_9FLAO</name>
<accession>A0A1M5KUT2</accession>
<feature type="transmembrane region" description="Helical" evidence="1">
    <location>
        <begin position="250"/>
        <end position="270"/>
    </location>
</feature>
<feature type="transmembrane region" description="Helical" evidence="1">
    <location>
        <begin position="404"/>
        <end position="429"/>
    </location>
</feature>
<dbReference type="RefSeq" id="WP_073082419.1">
    <property type="nucleotide sequence ID" value="NZ_FQWS01000001.1"/>
</dbReference>
<feature type="transmembrane region" description="Helical" evidence="1">
    <location>
        <begin position="7"/>
        <end position="33"/>
    </location>
</feature>
<feature type="transmembrane region" description="Helical" evidence="1">
    <location>
        <begin position="291"/>
        <end position="314"/>
    </location>
</feature>
<keyword evidence="1" id="KW-1133">Transmembrane helix</keyword>
<dbReference type="GO" id="GO:0016020">
    <property type="term" value="C:membrane"/>
    <property type="evidence" value="ECO:0007669"/>
    <property type="project" value="InterPro"/>
</dbReference>
<dbReference type="GO" id="GO:0020037">
    <property type="term" value="F:heme binding"/>
    <property type="evidence" value="ECO:0007669"/>
    <property type="project" value="InterPro"/>
</dbReference>